<dbReference type="EMBL" id="RXOL01000001">
    <property type="protein sequence ID" value="RVQ69336.1"/>
    <property type="molecule type" value="Genomic_DNA"/>
</dbReference>
<keyword evidence="7" id="KW-1185">Reference proteome</keyword>
<feature type="transmembrane region" description="Helical" evidence="4">
    <location>
        <begin position="85"/>
        <end position="104"/>
    </location>
</feature>
<dbReference type="OrthoDB" id="7428510at2"/>
<feature type="transmembrane region" description="Helical" evidence="4">
    <location>
        <begin position="110"/>
        <end position="131"/>
    </location>
</feature>
<dbReference type="Proteomes" id="UP000283003">
    <property type="component" value="Unassembled WGS sequence"/>
</dbReference>
<sequence>MSDATAQGDARQSWRFLLLYALAWAGSAIAYVPFLTVLLPVRVTELAGTGDVRMLGFLTFGGAIAASIANIGFGWLSDWTGHRRVWIAIGLVGNVALLLMVPAAQGLVELLAIILGWQLALNMMMAPLAAWAGDYVPDGQKGLLGGLMAFAPAAGAITTAFVTIPGLAGPDERLWIVAAIVLTCVAPVLIFGAPTQFPELLRDDLGGPAEAVDAAKPVKRMWAARLAVQVAEAALFAYLLYWFRSIDEGVTDAEVARIFGFVLAAAVPLALLSGRWADRAGRPILPLAICAFIAAIGLSAMALASGVASGLALALAGYVVFGLAATVFLSLHSSQTLRVLPRARHRGRDLGFFNLTNTVPSLVMPWLTIAIVPVFGYSGLMALLAALALVACGLLASTGRALIRRN</sequence>
<gene>
    <name evidence="6" type="ORF">EKN06_03895</name>
</gene>
<feature type="transmembrane region" description="Helical" evidence="4">
    <location>
        <begin position="226"/>
        <end position="243"/>
    </location>
</feature>
<dbReference type="PANTHER" id="PTHR23528:SF1">
    <property type="entry name" value="MAJOR FACILITATOR SUPERFAMILY (MFS) PROFILE DOMAIN-CONTAINING PROTEIN"/>
    <property type="match status" value="1"/>
</dbReference>
<evidence type="ECO:0000313" key="6">
    <source>
        <dbReference type="EMBL" id="RVQ69336.1"/>
    </source>
</evidence>
<dbReference type="InterPro" id="IPR011701">
    <property type="entry name" value="MFS"/>
</dbReference>
<feature type="transmembrane region" description="Helical" evidence="4">
    <location>
        <begin position="255"/>
        <end position="272"/>
    </location>
</feature>
<feature type="transmembrane region" description="Helical" evidence="4">
    <location>
        <begin position="143"/>
        <end position="168"/>
    </location>
</feature>
<dbReference type="PROSITE" id="PS50850">
    <property type="entry name" value="MFS"/>
    <property type="match status" value="1"/>
</dbReference>
<proteinExistence type="predicted"/>
<comment type="caution">
    <text evidence="6">The sequence shown here is derived from an EMBL/GenBank/DDBJ whole genome shotgun (WGS) entry which is preliminary data.</text>
</comment>
<dbReference type="SUPFAM" id="SSF103473">
    <property type="entry name" value="MFS general substrate transporter"/>
    <property type="match status" value="1"/>
</dbReference>
<dbReference type="Gene3D" id="1.20.1250.20">
    <property type="entry name" value="MFS general substrate transporter like domains"/>
    <property type="match status" value="2"/>
</dbReference>
<dbReference type="AlphaFoldDB" id="A0A437H1C2"/>
<evidence type="ECO:0000256" key="4">
    <source>
        <dbReference type="SAM" id="Phobius"/>
    </source>
</evidence>
<protein>
    <submittedName>
        <fullName evidence="6">MFS transporter</fullName>
    </submittedName>
</protein>
<feature type="domain" description="Major facilitator superfamily (MFS) profile" evidence="5">
    <location>
        <begin position="16"/>
        <end position="400"/>
    </location>
</feature>
<feature type="transmembrane region" description="Helical" evidence="4">
    <location>
        <begin position="174"/>
        <end position="193"/>
    </location>
</feature>
<dbReference type="InterPro" id="IPR020846">
    <property type="entry name" value="MFS_dom"/>
</dbReference>
<dbReference type="RefSeq" id="WP_127611527.1">
    <property type="nucleotide sequence ID" value="NZ_RXOL01000001.1"/>
</dbReference>
<name>A0A437H1C2_9SPHN</name>
<keyword evidence="3 4" id="KW-0472">Membrane</keyword>
<feature type="transmembrane region" description="Helical" evidence="4">
    <location>
        <begin position="381"/>
        <end position="403"/>
    </location>
</feature>
<dbReference type="PANTHER" id="PTHR23528">
    <property type="match status" value="1"/>
</dbReference>
<feature type="transmembrane region" description="Helical" evidence="4">
    <location>
        <begin position="310"/>
        <end position="331"/>
    </location>
</feature>
<evidence type="ECO:0000256" key="1">
    <source>
        <dbReference type="ARBA" id="ARBA00022692"/>
    </source>
</evidence>
<feature type="transmembrane region" description="Helical" evidence="4">
    <location>
        <begin position="284"/>
        <end position="304"/>
    </location>
</feature>
<reference evidence="6 7" key="1">
    <citation type="submission" date="2018-12" db="EMBL/GenBank/DDBJ databases">
        <title>Croceicoccus ponticola sp. nov., a lipolytic bacterium isolated from seawater.</title>
        <authorList>
            <person name="Yoon J.-H."/>
        </authorList>
    </citation>
    <scope>NUCLEOTIDE SEQUENCE [LARGE SCALE GENOMIC DNA]</scope>
    <source>
        <strain evidence="6 7">GM-16</strain>
    </source>
</reference>
<feature type="transmembrane region" description="Helical" evidence="4">
    <location>
        <begin position="16"/>
        <end position="34"/>
    </location>
</feature>
<evidence type="ECO:0000259" key="5">
    <source>
        <dbReference type="PROSITE" id="PS50850"/>
    </source>
</evidence>
<keyword evidence="1 4" id="KW-0812">Transmembrane</keyword>
<evidence type="ECO:0000256" key="3">
    <source>
        <dbReference type="ARBA" id="ARBA00023136"/>
    </source>
</evidence>
<dbReference type="Pfam" id="PF07690">
    <property type="entry name" value="MFS_1"/>
    <property type="match status" value="1"/>
</dbReference>
<dbReference type="CDD" id="cd06174">
    <property type="entry name" value="MFS"/>
    <property type="match status" value="1"/>
</dbReference>
<organism evidence="6 7">
    <name type="scientific">Croceicoccus ponticola</name>
    <dbReference type="NCBI Taxonomy" id="2217664"/>
    <lineage>
        <taxon>Bacteria</taxon>
        <taxon>Pseudomonadati</taxon>
        <taxon>Pseudomonadota</taxon>
        <taxon>Alphaproteobacteria</taxon>
        <taxon>Sphingomonadales</taxon>
        <taxon>Erythrobacteraceae</taxon>
        <taxon>Croceicoccus</taxon>
    </lineage>
</organism>
<evidence type="ECO:0000256" key="2">
    <source>
        <dbReference type="ARBA" id="ARBA00022989"/>
    </source>
</evidence>
<accession>A0A437H1C2</accession>
<dbReference type="InterPro" id="IPR036259">
    <property type="entry name" value="MFS_trans_sf"/>
</dbReference>
<dbReference type="GO" id="GO:0022857">
    <property type="term" value="F:transmembrane transporter activity"/>
    <property type="evidence" value="ECO:0007669"/>
    <property type="project" value="InterPro"/>
</dbReference>
<evidence type="ECO:0000313" key="7">
    <source>
        <dbReference type="Proteomes" id="UP000283003"/>
    </source>
</evidence>
<keyword evidence="2 4" id="KW-1133">Transmembrane helix</keyword>
<feature type="transmembrane region" description="Helical" evidence="4">
    <location>
        <begin position="54"/>
        <end position="73"/>
    </location>
</feature>
<feature type="transmembrane region" description="Helical" evidence="4">
    <location>
        <begin position="352"/>
        <end position="375"/>
    </location>
</feature>